<dbReference type="Gene3D" id="3.40.50.410">
    <property type="entry name" value="von Willebrand factor, type A domain"/>
    <property type="match status" value="1"/>
</dbReference>
<gene>
    <name evidence="1" type="ORF">OFUS_LOCUS26023</name>
</gene>
<comment type="caution">
    <text evidence="1">The sequence shown here is derived from an EMBL/GenBank/DDBJ whole genome shotgun (WGS) entry which is preliminary data.</text>
</comment>
<sequence>MMETLVYSLLVIILSVPDMAQCERVRRQVSGRESCSDISDCRKVGSFLGKVAFRCGRGSSIIICLKLPSSLKVTTPDTAIKTRKTKSPTTPALIKPTDKSTTTLEARARNEVKLAGVADDPGYHRSMKIHACADIVFILDFSCSVPRKDRLMGIQLINKLSERLILNTNDGAWFGVVPFSRKVIRENVWKFPPANKKDQTLERFLNSSNIYQECTTRIRFAFQFAKEAFFKKPNDRNDDKYKDLVIVVGDGRTSPRPPIEKKLGLNNANALTREQGIEIVWVKTNTVLVNRKKNLANSKALGKAIAEGEAEIADIVLDPSLRFSLDKETELLNDTETVGGILEYIRDNFKCNL</sequence>
<protein>
    <submittedName>
        <fullName evidence="1">Uncharacterized protein</fullName>
    </submittedName>
</protein>
<dbReference type="PROSITE" id="PS50234">
    <property type="entry name" value="VWFA"/>
    <property type="match status" value="1"/>
</dbReference>
<dbReference type="Pfam" id="PF00092">
    <property type="entry name" value="VWA"/>
    <property type="match status" value="1"/>
</dbReference>
<name>A0A8J1TLH2_OWEFU</name>
<dbReference type="SMART" id="SM00327">
    <property type="entry name" value="VWA"/>
    <property type="match status" value="1"/>
</dbReference>
<proteinExistence type="predicted"/>
<reference evidence="1" key="1">
    <citation type="submission" date="2022-03" db="EMBL/GenBank/DDBJ databases">
        <authorList>
            <person name="Martin C."/>
        </authorList>
    </citation>
    <scope>NUCLEOTIDE SEQUENCE</scope>
</reference>
<dbReference type="InterPro" id="IPR002035">
    <property type="entry name" value="VWF_A"/>
</dbReference>
<dbReference type="SUPFAM" id="SSF53300">
    <property type="entry name" value="vWA-like"/>
    <property type="match status" value="1"/>
</dbReference>
<evidence type="ECO:0000313" key="2">
    <source>
        <dbReference type="Proteomes" id="UP000749559"/>
    </source>
</evidence>
<dbReference type="InterPro" id="IPR036465">
    <property type="entry name" value="vWFA_dom_sf"/>
</dbReference>
<evidence type="ECO:0000313" key="1">
    <source>
        <dbReference type="EMBL" id="CAH1802333.1"/>
    </source>
</evidence>
<dbReference type="EMBL" id="CAIIXF020000012">
    <property type="protein sequence ID" value="CAH1802333.1"/>
    <property type="molecule type" value="Genomic_DNA"/>
</dbReference>
<dbReference type="AlphaFoldDB" id="A0A8J1TLH2"/>
<organism evidence="1 2">
    <name type="scientific">Owenia fusiformis</name>
    <name type="common">Polychaete worm</name>
    <dbReference type="NCBI Taxonomy" id="6347"/>
    <lineage>
        <taxon>Eukaryota</taxon>
        <taxon>Metazoa</taxon>
        <taxon>Spiralia</taxon>
        <taxon>Lophotrochozoa</taxon>
        <taxon>Annelida</taxon>
        <taxon>Polychaeta</taxon>
        <taxon>Sedentaria</taxon>
        <taxon>Canalipalpata</taxon>
        <taxon>Sabellida</taxon>
        <taxon>Oweniida</taxon>
        <taxon>Oweniidae</taxon>
        <taxon>Owenia</taxon>
    </lineage>
</organism>
<keyword evidence="2" id="KW-1185">Reference proteome</keyword>
<accession>A0A8J1TLH2</accession>
<dbReference type="Proteomes" id="UP000749559">
    <property type="component" value="Unassembled WGS sequence"/>
</dbReference>